<dbReference type="EMBL" id="JBHRRZ010000017">
    <property type="protein sequence ID" value="MFC2949046.1"/>
    <property type="molecule type" value="Genomic_DNA"/>
</dbReference>
<proteinExistence type="predicted"/>
<dbReference type="CDD" id="cd06233">
    <property type="entry name" value="M14-like"/>
    <property type="match status" value="1"/>
</dbReference>
<dbReference type="RefSeq" id="WP_390306713.1">
    <property type="nucleotide sequence ID" value="NZ_JBHRRZ010000017.1"/>
</dbReference>
<protein>
    <submittedName>
        <fullName evidence="1">M14 family metallopeptidase</fullName>
    </submittedName>
</protein>
<name>A0ABV7A822_9BACI</name>
<accession>A0ABV7A822</accession>
<sequence length="370" mass="43200">MNNQYFPDNYEESRAVFRDFLGKVRAKWPQARMTSKIIGKETDNTIDMIFSEANVENKKVVFLSCGEHGIEGYAGAASIHLFVEELMEDVNPDDTGICLIHAINPWGMRHFRRVTENNIDLNRNYIYNRSALPKDINKHYEKAEELFNPSGRIKDLDKEKKELYKQLTKGIFQEGYGGLKEAKKMGQYEFKKGVYYGGNAAEENAIFMKQIQQDLLGKFQRIIHMDWHTALGPTNELTMVLPEKDERTTDYIKETYGMKNVVRSSGENIKGDSHHHFYMVQEDYPNTYLFSALFEFGTFGEGKKAELRELMTIVFENQLYWEGAEREEDREYILDEMKAMFYPQEQEWRESVLKEARQGLQSVLKTEGII</sequence>
<comment type="caution">
    <text evidence="1">The sequence shown here is derived from an EMBL/GenBank/DDBJ whole genome shotgun (WGS) entry which is preliminary data.</text>
</comment>
<dbReference type="SUPFAM" id="SSF53187">
    <property type="entry name" value="Zn-dependent exopeptidases"/>
    <property type="match status" value="1"/>
</dbReference>
<dbReference type="Proteomes" id="UP001595387">
    <property type="component" value="Unassembled WGS sequence"/>
</dbReference>
<evidence type="ECO:0000313" key="2">
    <source>
        <dbReference type="Proteomes" id="UP001595387"/>
    </source>
</evidence>
<dbReference type="Gene3D" id="3.40.630.10">
    <property type="entry name" value="Zn peptidases"/>
    <property type="match status" value="1"/>
</dbReference>
<dbReference type="InterPro" id="IPR021259">
    <property type="entry name" value="DUF2817"/>
</dbReference>
<reference evidence="2" key="1">
    <citation type="journal article" date="2019" name="Int. J. Syst. Evol. Microbiol.">
        <title>The Global Catalogue of Microorganisms (GCM) 10K type strain sequencing project: providing services to taxonomists for standard genome sequencing and annotation.</title>
        <authorList>
            <consortium name="The Broad Institute Genomics Platform"/>
            <consortium name="The Broad Institute Genome Sequencing Center for Infectious Disease"/>
            <person name="Wu L."/>
            <person name="Ma J."/>
        </authorList>
    </citation>
    <scope>NUCLEOTIDE SEQUENCE [LARGE SCALE GENOMIC DNA]</scope>
    <source>
        <strain evidence="2">KCTC 13193</strain>
    </source>
</reference>
<organism evidence="1 2">
    <name type="scientific">Virgibacillus sediminis</name>
    <dbReference type="NCBI Taxonomy" id="202260"/>
    <lineage>
        <taxon>Bacteria</taxon>
        <taxon>Bacillati</taxon>
        <taxon>Bacillota</taxon>
        <taxon>Bacilli</taxon>
        <taxon>Bacillales</taxon>
        <taxon>Bacillaceae</taxon>
        <taxon>Virgibacillus</taxon>
    </lineage>
</organism>
<gene>
    <name evidence="1" type="ORF">ACFODW_11930</name>
</gene>
<evidence type="ECO:0000313" key="1">
    <source>
        <dbReference type="EMBL" id="MFC2949046.1"/>
    </source>
</evidence>
<dbReference type="Pfam" id="PF10994">
    <property type="entry name" value="DUF2817"/>
    <property type="match status" value="1"/>
</dbReference>
<keyword evidence="2" id="KW-1185">Reference proteome</keyword>